<evidence type="ECO:0000313" key="1">
    <source>
        <dbReference type="EMBL" id="PNT26007.1"/>
    </source>
</evidence>
<accession>A0A2K1ZL53</accession>
<dbReference type="EMBL" id="CM009297">
    <property type="protein sequence ID" value="PNT26007.1"/>
    <property type="molecule type" value="Genomic_DNA"/>
</dbReference>
<reference evidence="1 2" key="1">
    <citation type="journal article" date="2006" name="Science">
        <title>The genome of black cottonwood, Populus trichocarpa (Torr. &amp; Gray).</title>
        <authorList>
            <person name="Tuskan G.A."/>
            <person name="Difazio S."/>
            <person name="Jansson S."/>
            <person name="Bohlmann J."/>
            <person name="Grigoriev I."/>
            <person name="Hellsten U."/>
            <person name="Putnam N."/>
            <person name="Ralph S."/>
            <person name="Rombauts S."/>
            <person name="Salamov A."/>
            <person name="Schein J."/>
            <person name="Sterck L."/>
            <person name="Aerts A."/>
            <person name="Bhalerao R.R."/>
            <person name="Bhalerao R.P."/>
            <person name="Blaudez D."/>
            <person name="Boerjan W."/>
            <person name="Brun A."/>
            <person name="Brunner A."/>
            <person name="Busov V."/>
            <person name="Campbell M."/>
            <person name="Carlson J."/>
            <person name="Chalot M."/>
            <person name="Chapman J."/>
            <person name="Chen G.L."/>
            <person name="Cooper D."/>
            <person name="Coutinho P.M."/>
            <person name="Couturier J."/>
            <person name="Covert S."/>
            <person name="Cronk Q."/>
            <person name="Cunningham R."/>
            <person name="Davis J."/>
            <person name="Degroeve S."/>
            <person name="Dejardin A."/>
            <person name="Depamphilis C."/>
            <person name="Detter J."/>
            <person name="Dirks B."/>
            <person name="Dubchak I."/>
            <person name="Duplessis S."/>
            <person name="Ehlting J."/>
            <person name="Ellis B."/>
            <person name="Gendler K."/>
            <person name="Goodstein D."/>
            <person name="Gribskov M."/>
            <person name="Grimwood J."/>
            <person name="Groover A."/>
            <person name="Gunter L."/>
            <person name="Hamberger B."/>
            <person name="Heinze B."/>
            <person name="Helariutta Y."/>
            <person name="Henrissat B."/>
            <person name="Holligan D."/>
            <person name="Holt R."/>
            <person name="Huang W."/>
            <person name="Islam-Faridi N."/>
            <person name="Jones S."/>
            <person name="Jones-Rhoades M."/>
            <person name="Jorgensen R."/>
            <person name="Joshi C."/>
            <person name="Kangasjarvi J."/>
            <person name="Karlsson J."/>
            <person name="Kelleher C."/>
            <person name="Kirkpatrick R."/>
            <person name="Kirst M."/>
            <person name="Kohler A."/>
            <person name="Kalluri U."/>
            <person name="Larimer F."/>
            <person name="Leebens-Mack J."/>
            <person name="Leple J.C."/>
            <person name="Locascio P."/>
            <person name="Lou Y."/>
            <person name="Lucas S."/>
            <person name="Martin F."/>
            <person name="Montanini B."/>
            <person name="Napoli C."/>
            <person name="Nelson D.R."/>
            <person name="Nelson C."/>
            <person name="Nieminen K."/>
            <person name="Nilsson O."/>
            <person name="Pereda V."/>
            <person name="Peter G."/>
            <person name="Philippe R."/>
            <person name="Pilate G."/>
            <person name="Poliakov A."/>
            <person name="Razumovskaya J."/>
            <person name="Richardson P."/>
            <person name="Rinaldi C."/>
            <person name="Ritland K."/>
            <person name="Rouze P."/>
            <person name="Ryaboy D."/>
            <person name="Schmutz J."/>
            <person name="Schrader J."/>
            <person name="Segerman B."/>
            <person name="Shin H."/>
            <person name="Siddiqui A."/>
            <person name="Sterky F."/>
            <person name="Terry A."/>
            <person name="Tsai C.J."/>
            <person name="Uberbacher E."/>
            <person name="Unneberg P."/>
            <person name="Vahala J."/>
            <person name="Wall K."/>
            <person name="Wessler S."/>
            <person name="Yang G."/>
            <person name="Yin T."/>
            <person name="Douglas C."/>
            <person name="Marra M."/>
            <person name="Sandberg G."/>
            <person name="Van de Peer Y."/>
            <person name="Rokhsar D."/>
        </authorList>
    </citation>
    <scope>NUCLEOTIDE SEQUENCE [LARGE SCALE GENOMIC DNA]</scope>
    <source>
        <strain evidence="2">cv. Nisqually</strain>
    </source>
</reference>
<name>A0A2K1ZL53_POPTR</name>
<evidence type="ECO:0000313" key="2">
    <source>
        <dbReference type="Proteomes" id="UP000006729"/>
    </source>
</evidence>
<protein>
    <submittedName>
        <fullName evidence="1">Uncharacterized protein</fullName>
    </submittedName>
</protein>
<dbReference type="Proteomes" id="UP000006729">
    <property type="component" value="Chromosome 8"/>
</dbReference>
<organism evidence="1 2">
    <name type="scientific">Populus trichocarpa</name>
    <name type="common">Western balsam poplar</name>
    <name type="synonym">Populus balsamifera subsp. trichocarpa</name>
    <dbReference type="NCBI Taxonomy" id="3694"/>
    <lineage>
        <taxon>Eukaryota</taxon>
        <taxon>Viridiplantae</taxon>
        <taxon>Streptophyta</taxon>
        <taxon>Embryophyta</taxon>
        <taxon>Tracheophyta</taxon>
        <taxon>Spermatophyta</taxon>
        <taxon>Magnoliopsida</taxon>
        <taxon>eudicotyledons</taxon>
        <taxon>Gunneridae</taxon>
        <taxon>Pentapetalae</taxon>
        <taxon>rosids</taxon>
        <taxon>fabids</taxon>
        <taxon>Malpighiales</taxon>
        <taxon>Salicaceae</taxon>
        <taxon>Saliceae</taxon>
        <taxon>Populus</taxon>
    </lineage>
</organism>
<proteinExistence type="predicted"/>
<sequence>MGGALLVSVKAEWVGACEGEREIVAEGLWRLRRRWVAGYVRLAGTSLLGGGAERKDRGKRGREGNAEGRWEQLRGYLVEMKMEIRETKEMGGLCAKGRSFWSVEGKKKGQREKAGIGEKGVLVPWSGVCGSVLMAGKKMEGSSGRLKGEGRASLGGGSFFKGGCAVG</sequence>
<dbReference type="AlphaFoldDB" id="A0A2K1ZL53"/>
<dbReference type="InParanoid" id="A0A2K1ZL53"/>
<gene>
    <name evidence="1" type="ORF">POPTR_008G214700</name>
</gene>
<keyword evidence="2" id="KW-1185">Reference proteome</keyword>